<proteinExistence type="predicted"/>
<sequence length="212" mass="24237">MVTMRLCKVGVMDDLIVFTEANETSIRNVKLFLIIFEIASGLSLNTKKTKLYGVNVSEDNIKEWSNAINCYWGKLPTEALFDWETNIWDAFLKTINRAAKCIHRVDTVRRIGVTNRFYTPKALNKGTAYAIWKKILSKLTPPKVEAFSWKVIHQRIPTLSELLKRGVMEYSLHNANIYQILLSGIGGLLRDETGRIACNSQSRLAWTQRLLS</sequence>
<dbReference type="Proteomes" id="UP001396334">
    <property type="component" value="Unassembled WGS sequence"/>
</dbReference>
<organism evidence="1 2">
    <name type="scientific">Hibiscus sabdariffa</name>
    <name type="common">roselle</name>
    <dbReference type="NCBI Taxonomy" id="183260"/>
    <lineage>
        <taxon>Eukaryota</taxon>
        <taxon>Viridiplantae</taxon>
        <taxon>Streptophyta</taxon>
        <taxon>Embryophyta</taxon>
        <taxon>Tracheophyta</taxon>
        <taxon>Spermatophyta</taxon>
        <taxon>Magnoliopsida</taxon>
        <taxon>eudicotyledons</taxon>
        <taxon>Gunneridae</taxon>
        <taxon>Pentapetalae</taxon>
        <taxon>rosids</taxon>
        <taxon>malvids</taxon>
        <taxon>Malvales</taxon>
        <taxon>Malvaceae</taxon>
        <taxon>Malvoideae</taxon>
        <taxon>Hibiscus</taxon>
    </lineage>
</organism>
<reference evidence="1 2" key="1">
    <citation type="journal article" date="2024" name="G3 (Bethesda)">
        <title>Genome assembly of Hibiscus sabdariffa L. provides insights into metabolisms of medicinal natural products.</title>
        <authorList>
            <person name="Kim T."/>
        </authorList>
    </citation>
    <scope>NUCLEOTIDE SEQUENCE [LARGE SCALE GENOMIC DNA]</scope>
    <source>
        <strain evidence="1">TK-2024</strain>
        <tissue evidence="1">Old leaves</tissue>
    </source>
</reference>
<evidence type="ECO:0008006" key="3">
    <source>
        <dbReference type="Google" id="ProtNLM"/>
    </source>
</evidence>
<evidence type="ECO:0000313" key="1">
    <source>
        <dbReference type="EMBL" id="KAK9046597.1"/>
    </source>
</evidence>
<keyword evidence="2" id="KW-1185">Reference proteome</keyword>
<name>A0ABR2UAV0_9ROSI</name>
<gene>
    <name evidence="1" type="ORF">V6N11_052482</name>
</gene>
<evidence type="ECO:0000313" key="2">
    <source>
        <dbReference type="Proteomes" id="UP001396334"/>
    </source>
</evidence>
<protein>
    <recommendedName>
        <fullName evidence="3">Reverse transcriptase zinc-binding domain-containing protein</fullName>
    </recommendedName>
</protein>
<dbReference type="EMBL" id="JBBPBN010000001">
    <property type="protein sequence ID" value="KAK9046597.1"/>
    <property type="molecule type" value="Genomic_DNA"/>
</dbReference>
<accession>A0ABR2UAV0</accession>
<comment type="caution">
    <text evidence="1">The sequence shown here is derived from an EMBL/GenBank/DDBJ whole genome shotgun (WGS) entry which is preliminary data.</text>
</comment>